<dbReference type="Proteomes" id="UP001558652">
    <property type="component" value="Unassembled WGS sequence"/>
</dbReference>
<gene>
    <name evidence="2" type="ORF">AAG570_011540</name>
</gene>
<feature type="region of interest" description="Disordered" evidence="1">
    <location>
        <begin position="184"/>
        <end position="231"/>
    </location>
</feature>
<accession>A0ABD0YN26</accession>
<feature type="region of interest" description="Disordered" evidence="1">
    <location>
        <begin position="1"/>
        <end position="61"/>
    </location>
</feature>
<organism evidence="2 3">
    <name type="scientific">Ranatra chinensis</name>
    <dbReference type="NCBI Taxonomy" id="642074"/>
    <lineage>
        <taxon>Eukaryota</taxon>
        <taxon>Metazoa</taxon>
        <taxon>Ecdysozoa</taxon>
        <taxon>Arthropoda</taxon>
        <taxon>Hexapoda</taxon>
        <taxon>Insecta</taxon>
        <taxon>Pterygota</taxon>
        <taxon>Neoptera</taxon>
        <taxon>Paraneoptera</taxon>
        <taxon>Hemiptera</taxon>
        <taxon>Heteroptera</taxon>
        <taxon>Panheteroptera</taxon>
        <taxon>Nepomorpha</taxon>
        <taxon>Nepidae</taxon>
        <taxon>Ranatrinae</taxon>
        <taxon>Ranatra</taxon>
    </lineage>
</organism>
<sequence length="239" mass="26272">MASKRRNMFQKNKTQETTENVRSGSEEVTKAASAPKKVREATLPVVKSEDPLNPITQSQKAKGAVTSWAGLSNLQSQDAKAPIESRAALSNLQSQKAKGAVTSWAGLSNLQFAQLLSPPDGPNVDPDLPIISSIRQVNESCSVITLNLSRMKIVSKHRNMFYQKKKQETKDIVVRPASILGRSSVDGVMRPAEPDKQAPPKKIPEITLPIQKAQDVQNQKPQPKEKKDPSFVKVFLNNL</sequence>
<proteinExistence type="predicted"/>
<dbReference type="AlphaFoldDB" id="A0ABD0YN26"/>
<dbReference type="EMBL" id="JBFDAA010000006">
    <property type="protein sequence ID" value="KAL1131929.1"/>
    <property type="molecule type" value="Genomic_DNA"/>
</dbReference>
<reference evidence="2 3" key="1">
    <citation type="submission" date="2024-07" db="EMBL/GenBank/DDBJ databases">
        <title>Chromosome-level genome assembly of the water stick insect Ranatra chinensis (Heteroptera: Nepidae).</title>
        <authorList>
            <person name="Liu X."/>
        </authorList>
    </citation>
    <scope>NUCLEOTIDE SEQUENCE [LARGE SCALE GENOMIC DNA]</scope>
    <source>
        <strain evidence="2">Cailab_2021Rc</strain>
        <tissue evidence="2">Muscle</tissue>
    </source>
</reference>
<feature type="compositionally biased region" description="Polar residues" evidence="1">
    <location>
        <begin position="9"/>
        <end position="23"/>
    </location>
</feature>
<keyword evidence="3" id="KW-1185">Reference proteome</keyword>
<evidence type="ECO:0000313" key="2">
    <source>
        <dbReference type="EMBL" id="KAL1131929.1"/>
    </source>
</evidence>
<feature type="compositionally biased region" description="Basic and acidic residues" evidence="1">
    <location>
        <begin position="192"/>
        <end position="204"/>
    </location>
</feature>
<comment type="caution">
    <text evidence="2">The sequence shown here is derived from an EMBL/GenBank/DDBJ whole genome shotgun (WGS) entry which is preliminary data.</text>
</comment>
<evidence type="ECO:0000313" key="3">
    <source>
        <dbReference type="Proteomes" id="UP001558652"/>
    </source>
</evidence>
<protein>
    <submittedName>
        <fullName evidence="2">Uncharacterized protein</fullName>
    </submittedName>
</protein>
<name>A0ABD0YN26_9HEMI</name>
<evidence type="ECO:0000256" key="1">
    <source>
        <dbReference type="SAM" id="MobiDB-lite"/>
    </source>
</evidence>